<dbReference type="InterPro" id="IPR013783">
    <property type="entry name" value="Ig-like_fold"/>
</dbReference>
<evidence type="ECO:0000259" key="3">
    <source>
        <dbReference type="PROSITE" id="PS50835"/>
    </source>
</evidence>
<evidence type="ECO:0000313" key="5">
    <source>
        <dbReference type="Proteomes" id="UP000261360"/>
    </source>
</evidence>
<feature type="domain" description="Ig-like" evidence="3">
    <location>
        <begin position="104"/>
        <end position="195"/>
    </location>
</feature>
<evidence type="ECO:0000313" key="4">
    <source>
        <dbReference type="Ensembl" id="ENSSLDP00000009775.1"/>
    </source>
</evidence>
<keyword evidence="5" id="KW-1185">Reference proteome</keyword>
<dbReference type="SUPFAM" id="SSF48726">
    <property type="entry name" value="Immunoglobulin"/>
    <property type="match status" value="5"/>
</dbReference>
<dbReference type="Ensembl" id="ENSSLDT00000010124.1">
    <property type="protein sequence ID" value="ENSSLDP00000009775.1"/>
    <property type="gene ID" value="ENSSLDG00000007726.1"/>
</dbReference>
<dbReference type="GeneTree" id="ENSGT00940000161491"/>
<dbReference type="SMART" id="SM00407">
    <property type="entry name" value="IGc1"/>
    <property type="match status" value="3"/>
</dbReference>
<keyword evidence="2" id="KW-0393">Immunoglobulin domain</keyword>
<reference evidence="4" key="1">
    <citation type="submission" date="2025-08" db="UniProtKB">
        <authorList>
            <consortium name="Ensembl"/>
        </authorList>
    </citation>
    <scope>IDENTIFICATION</scope>
</reference>
<dbReference type="AlphaFoldDB" id="A0A3B4X0S3"/>
<dbReference type="InterPro" id="IPR007110">
    <property type="entry name" value="Ig-like_dom"/>
</dbReference>
<keyword evidence="1" id="KW-1015">Disulfide bond</keyword>
<evidence type="ECO:0000256" key="2">
    <source>
        <dbReference type="ARBA" id="ARBA00023319"/>
    </source>
</evidence>
<sequence>MLIFWMCVNCQQLTQPASVTVQPGQRLTITCQVSYSVSSYRTAWIRQPAGKALEWIGSLFYTAESAQLTSVSFIQCSVKNVLCLYSWYFNRTFVFPFLATSTGPTVFPLRPCSSGTGDMVSLGCLATGFTPSSLTFTWDKNGAALTDFIQYPPVQKGNVYTGVTQIQVRRQDWNDKANFKCVATHPAGTDGAIVAPPPPPPRKTYVNLKALASSNDEKEASFSCYAKDFSPEEYDIKWLKSGEEINNKIYEIKTPTTTNLKNGTKFYSAASFLTVPSHDLLPQTEFTCEFKGKRENGYEFTNSSVIYNKRQCNAPDVELKIEGPKVEDLFLHGKGTITCKVNGQGVDKMFWEDQYGNEMPGALQGPFNGKPLSLPLDISYDEWNIGVKRYCVVEHENFQEPLKKLYERNIEGETLRPSVFMLPPVEHTRTETVTLTCYVKDFSPHEVFVSWLVDDEAASASKYEISTTNPVKNNGSYSVYGQLSLSLDEWKNNNMVYSLSLIHILEKDWSGLPLSVVVVASTTLSHSKAGLPSPETTADSSCICR</sequence>
<dbReference type="CDD" id="cd21819">
    <property type="entry name" value="IgC1_CH1_IgM"/>
    <property type="match status" value="1"/>
</dbReference>
<dbReference type="PROSITE" id="PS50835">
    <property type="entry name" value="IG_LIKE"/>
    <property type="match status" value="3"/>
</dbReference>
<organism evidence="4 5">
    <name type="scientific">Seriola lalandi dorsalis</name>
    <dbReference type="NCBI Taxonomy" id="1841481"/>
    <lineage>
        <taxon>Eukaryota</taxon>
        <taxon>Metazoa</taxon>
        <taxon>Chordata</taxon>
        <taxon>Craniata</taxon>
        <taxon>Vertebrata</taxon>
        <taxon>Euteleostomi</taxon>
        <taxon>Actinopterygii</taxon>
        <taxon>Neopterygii</taxon>
        <taxon>Teleostei</taxon>
        <taxon>Neoteleostei</taxon>
        <taxon>Acanthomorphata</taxon>
        <taxon>Carangaria</taxon>
        <taxon>Carangiformes</taxon>
        <taxon>Carangidae</taxon>
        <taxon>Seriola</taxon>
    </lineage>
</organism>
<feature type="domain" description="Ig-like" evidence="3">
    <location>
        <begin position="201"/>
        <end position="306"/>
    </location>
</feature>
<dbReference type="Gene3D" id="2.60.40.10">
    <property type="entry name" value="Immunoglobulins"/>
    <property type="match status" value="4"/>
</dbReference>
<evidence type="ECO:0000256" key="1">
    <source>
        <dbReference type="ARBA" id="ARBA00023157"/>
    </source>
</evidence>
<dbReference type="Pfam" id="PF07654">
    <property type="entry name" value="C1-set"/>
    <property type="match status" value="3"/>
</dbReference>
<name>A0A3B4X0S3_SERLL</name>
<dbReference type="PANTHER" id="PTHR23411">
    <property type="entry name" value="TAPASIN"/>
    <property type="match status" value="1"/>
</dbReference>
<accession>A0A3B4X0S3</accession>
<protein>
    <recommendedName>
        <fullName evidence="3">Ig-like domain-containing protein</fullName>
    </recommendedName>
</protein>
<dbReference type="Proteomes" id="UP000261360">
    <property type="component" value="Unplaced"/>
</dbReference>
<dbReference type="STRING" id="1841481.ENSSLDP00000009775"/>
<reference evidence="4" key="2">
    <citation type="submission" date="2025-09" db="UniProtKB">
        <authorList>
            <consortium name="Ensembl"/>
        </authorList>
    </citation>
    <scope>IDENTIFICATION</scope>
</reference>
<proteinExistence type="predicted"/>
<dbReference type="FunFam" id="2.60.40.10:FF:000283">
    <property type="entry name" value="Immunoglobulin kappa constant"/>
    <property type="match status" value="1"/>
</dbReference>
<dbReference type="InterPro" id="IPR036179">
    <property type="entry name" value="Ig-like_dom_sf"/>
</dbReference>
<dbReference type="InterPro" id="IPR003597">
    <property type="entry name" value="Ig_C1-set"/>
</dbReference>
<feature type="domain" description="Ig-like" evidence="3">
    <location>
        <begin position="417"/>
        <end position="478"/>
    </location>
</feature>
<dbReference type="InterPro" id="IPR050380">
    <property type="entry name" value="Immune_Resp_Modulators"/>
</dbReference>